<dbReference type="AlphaFoldDB" id="A0A849K4N6"/>
<evidence type="ECO:0000256" key="4">
    <source>
        <dbReference type="ARBA" id="ARBA00022842"/>
    </source>
</evidence>
<feature type="transmembrane region" description="Helical" evidence="9">
    <location>
        <begin position="721"/>
        <end position="740"/>
    </location>
</feature>
<organism evidence="10 11">
    <name type="scientific">Isoptericola sediminis</name>
    <dbReference type="NCBI Taxonomy" id="2733572"/>
    <lineage>
        <taxon>Bacteria</taxon>
        <taxon>Bacillati</taxon>
        <taxon>Actinomycetota</taxon>
        <taxon>Actinomycetes</taxon>
        <taxon>Micrococcales</taxon>
        <taxon>Promicromonosporaceae</taxon>
        <taxon>Isoptericola</taxon>
    </lineage>
</organism>
<evidence type="ECO:0000256" key="6">
    <source>
        <dbReference type="ARBA" id="ARBA00022989"/>
    </source>
</evidence>
<name>A0A849K4N6_9MICO</name>
<comment type="caution">
    <text evidence="10">The sequence shown here is derived from an EMBL/GenBank/DDBJ whole genome shotgun (WGS) entry which is preliminary data.</text>
</comment>
<dbReference type="EC" id="7.1.3.1" evidence="9"/>
<feature type="transmembrane region" description="Helical" evidence="9">
    <location>
        <begin position="238"/>
        <end position="256"/>
    </location>
</feature>
<reference evidence="10 11" key="1">
    <citation type="submission" date="2020-05" db="EMBL/GenBank/DDBJ databases">
        <title>Genome sequence of Isoptericola sp. JC619 isolated from Chilika lagoon, India.</title>
        <authorList>
            <person name="Kumar D."/>
            <person name="Appam K."/>
            <person name="Gandham S."/>
            <person name="Uppada J."/>
            <person name="Sasikala C."/>
            <person name="Venkata Ramana C."/>
        </authorList>
    </citation>
    <scope>NUCLEOTIDE SEQUENCE [LARGE SCALE GENOMIC DNA]</scope>
    <source>
        <strain evidence="10 11">JC619</strain>
    </source>
</reference>
<keyword evidence="5 9" id="KW-1278">Translocase</keyword>
<keyword evidence="6 9" id="KW-1133">Transmembrane helix</keyword>
<comment type="similarity">
    <text evidence="9">Belongs to the H(+)-translocating pyrophosphatase (TC 3.A.10) family. K(+)-insensitive subfamily.</text>
</comment>
<protein>
    <recommendedName>
        <fullName evidence="9">K(+)-insensitive pyrophosphate-energized proton pump</fullName>
        <ecNumber evidence="9">7.1.3.1</ecNumber>
    </recommendedName>
    <alternativeName>
        <fullName evidence="9">Membrane-bound proton-translocating pyrophosphatase</fullName>
    </alternativeName>
    <alternativeName>
        <fullName evidence="9">Pyrophosphate-energized inorganic pyrophosphatase</fullName>
        <shortName evidence="9">H(+)-PPase</shortName>
    </alternativeName>
</protein>
<evidence type="ECO:0000256" key="2">
    <source>
        <dbReference type="ARBA" id="ARBA00022448"/>
    </source>
</evidence>
<dbReference type="EMBL" id="JABFAJ010000010">
    <property type="protein sequence ID" value="NNU26999.1"/>
    <property type="molecule type" value="Genomic_DNA"/>
</dbReference>
<dbReference type="GO" id="GO:0000287">
    <property type="term" value="F:magnesium ion binding"/>
    <property type="evidence" value="ECO:0007669"/>
    <property type="project" value="UniProtKB-UniRule"/>
</dbReference>
<feature type="transmembrane region" description="Helical" evidence="9">
    <location>
        <begin position="262"/>
        <end position="284"/>
    </location>
</feature>
<keyword evidence="9" id="KW-1003">Cell membrane</keyword>
<dbReference type="InterPro" id="IPR004131">
    <property type="entry name" value="PPase-energised_H-pump"/>
</dbReference>
<keyword evidence="3 9" id="KW-0812">Transmembrane</keyword>
<evidence type="ECO:0000256" key="9">
    <source>
        <dbReference type="HAMAP-Rule" id="MF_01129"/>
    </source>
</evidence>
<feature type="transmembrane region" description="Helical" evidence="9">
    <location>
        <begin position="534"/>
        <end position="554"/>
    </location>
</feature>
<sequence>MLTLGSDSLTIVAVIAVIALAALVCAGTLRRQVLAADEGTAAMQDIARGVQEGASAYLNRQFRTLAIFAVVVFALLFLLPGDGGVRIGRSVAFLVGAGFSAAIGYLGMWLAVRANVRVAAAAALPGGRALGARIAFRTGGVVGMSVVGLGLLGAAGVVLVYRGDAPAVLEGFGFGAALLAMFMRVGGGIFTKAADVGADLVGKVEQGIPEDDPRNAATIADNVGDNVGDCAGMAADLFESYAVTLVAALILGKAVMGEQGLVFPLVVTAIGAFVALLGVLITRVRGDESGLTAINRGFYISAVVGAALAAVAAFVYLPDSFEGMGGTADLAGVTSDPRVVASLAVLVGIVLAGVILWITGYFTGTDSKPTAHVAATSRTGAATVILSGIGVGFESAVYTAGIIAAAICGVFLLAGGSIWLSLFLVALAGCGLLTTVGVIVAMDTFGPVSDNAQGIAEMSGDVDEQGAQTLTDLDAVGNTTKAITKGIAIATAVLAATALFGSYADAVETALGGVVVATDGLVASMLSYEIISPVTLVGVILGAATVFLFSGLAIDAVTRAAGAIVYEVRRQFREHPGIMTYEERPEYGRVVDICTKDSLRELATPGLLAAFAPIAVGFGLGVGPLAGFLAGTIGAGVLMAIFLANSGGAWDNAKKIVEDGAYGGKGSEAHAATVIGDTVGDPFKDTAGPAINPLIKVMNLVSLLIAPAVVMLSAGEDANHTLRIAIACVAAAIAMGAVVLSRLRAARVDGETSDVEEKPAPVSSR</sequence>
<comment type="cofactor">
    <cofactor evidence="9">
        <name>Mg(2+)</name>
        <dbReference type="ChEBI" id="CHEBI:18420"/>
    </cofactor>
</comment>
<feature type="transmembrane region" description="Helical" evidence="9">
    <location>
        <begin position="167"/>
        <end position="185"/>
    </location>
</feature>
<dbReference type="Proteomes" id="UP000557204">
    <property type="component" value="Unassembled WGS sequence"/>
</dbReference>
<dbReference type="GO" id="GO:0005886">
    <property type="term" value="C:plasma membrane"/>
    <property type="evidence" value="ECO:0007669"/>
    <property type="project" value="UniProtKB-SubCell"/>
</dbReference>
<keyword evidence="2 9" id="KW-0813">Transport</keyword>
<feature type="transmembrane region" description="Helical" evidence="9">
    <location>
        <begin position="602"/>
        <end position="620"/>
    </location>
</feature>
<evidence type="ECO:0000256" key="8">
    <source>
        <dbReference type="ARBA" id="ARBA00023136"/>
    </source>
</evidence>
<evidence type="ECO:0000313" key="11">
    <source>
        <dbReference type="Proteomes" id="UP000557204"/>
    </source>
</evidence>
<dbReference type="NCBIfam" id="NF001952">
    <property type="entry name" value="PRK00733.1-4"/>
    <property type="match status" value="1"/>
</dbReference>
<keyword evidence="4 9" id="KW-0460">Magnesium</keyword>
<evidence type="ECO:0000256" key="3">
    <source>
        <dbReference type="ARBA" id="ARBA00022692"/>
    </source>
</evidence>
<feature type="transmembrane region" description="Helical" evidence="9">
    <location>
        <begin position="422"/>
        <end position="442"/>
    </location>
</feature>
<dbReference type="Pfam" id="PF03030">
    <property type="entry name" value="H_PPase"/>
    <property type="match status" value="1"/>
</dbReference>
<evidence type="ECO:0000313" key="10">
    <source>
        <dbReference type="EMBL" id="NNU26999.1"/>
    </source>
</evidence>
<evidence type="ECO:0000256" key="7">
    <source>
        <dbReference type="ARBA" id="ARBA00023065"/>
    </source>
</evidence>
<dbReference type="GO" id="GO:0009678">
    <property type="term" value="F:diphosphate hydrolysis-driven proton transmembrane transporter activity"/>
    <property type="evidence" value="ECO:0007669"/>
    <property type="project" value="UniProtKB-UniRule"/>
</dbReference>
<feature type="transmembrane region" description="Helical" evidence="9">
    <location>
        <begin position="697"/>
        <end position="715"/>
    </location>
</feature>
<feature type="transmembrane region" description="Helical" evidence="9">
    <location>
        <begin position="296"/>
        <end position="317"/>
    </location>
</feature>
<evidence type="ECO:0000256" key="5">
    <source>
        <dbReference type="ARBA" id="ARBA00022967"/>
    </source>
</evidence>
<comment type="catalytic activity">
    <reaction evidence="9">
        <text>diphosphate + H2O + H(+)(in) = 2 phosphate + 2 H(+)(out)</text>
        <dbReference type="Rhea" id="RHEA:13973"/>
        <dbReference type="ChEBI" id="CHEBI:15377"/>
        <dbReference type="ChEBI" id="CHEBI:15378"/>
        <dbReference type="ChEBI" id="CHEBI:33019"/>
        <dbReference type="ChEBI" id="CHEBI:43474"/>
        <dbReference type="EC" id="7.1.3.1"/>
    </reaction>
</comment>
<comment type="function">
    <text evidence="9">Proton pump that utilizes the energy of pyrophosphate hydrolysis as the driving force for proton movement across the membrane. Generates a proton motive force.</text>
</comment>
<feature type="transmembrane region" description="Helical" evidence="9">
    <location>
        <begin position="337"/>
        <end position="358"/>
    </location>
</feature>
<dbReference type="NCBIfam" id="TIGR01104">
    <property type="entry name" value="V_PPase"/>
    <property type="match status" value="1"/>
</dbReference>
<dbReference type="HAMAP" id="MF_01129">
    <property type="entry name" value="PPase_energized_pump"/>
    <property type="match status" value="1"/>
</dbReference>
<accession>A0A849K4N6</accession>
<keyword evidence="9" id="KW-0375">Hydrogen ion transport</keyword>
<keyword evidence="10" id="KW-0378">Hydrolase</keyword>
<feature type="transmembrane region" description="Helical" evidence="9">
    <location>
        <begin position="482"/>
        <end position="503"/>
    </location>
</feature>
<comment type="caution">
    <text evidence="9">Lacks conserved residue(s) required for the propagation of feature annotation.</text>
</comment>
<comment type="subcellular location">
    <subcellularLocation>
        <location evidence="9">Cell membrane</location>
        <topology evidence="9">Multi-pass membrane protein</topology>
    </subcellularLocation>
    <subcellularLocation>
        <location evidence="1">Endomembrane system</location>
        <topology evidence="1">Multi-pass membrane protein</topology>
    </subcellularLocation>
</comment>
<evidence type="ECO:0000256" key="1">
    <source>
        <dbReference type="ARBA" id="ARBA00004127"/>
    </source>
</evidence>
<keyword evidence="8 9" id="KW-0472">Membrane</keyword>
<feature type="site" description="Determinant of potassium independence" evidence="9">
    <location>
        <position position="481"/>
    </location>
</feature>
<proteinExistence type="inferred from homology"/>
<feature type="transmembrane region" description="Helical" evidence="9">
    <location>
        <begin position="91"/>
        <end position="112"/>
    </location>
</feature>
<dbReference type="GO" id="GO:0004427">
    <property type="term" value="F:inorganic diphosphate phosphatase activity"/>
    <property type="evidence" value="ECO:0007669"/>
    <property type="project" value="UniProtKB-UniRule"/>
</dbReference>
<dbReference type="PIRSF" id="PIRSF001265">
    <property type="entry name" value="H+-PPase"/>
    <property type="match status" value="1"/>
</dbReference>
<feature type="transmembrane region" description="Helical" evidence="9">
    <location>
        <begin position="62"/>
        <end position="79"/>
    </location>
</feature>
<keyword evidence="11" id="KW-1185">Reference proteome</keyword>
<dbReference type="PANTHER" id="PTHR31998">
    <property type="entry name" value="K(+)-INSENSITIVE PYROPHOSPHATE-ENERGIZED PROTON PUMP"/>
    <property type="match status" value="1"/>
</dbReference>
<keyword evidence="7 9" id="KW-0406">Ion transport</keyword>
<feature type="transmembrane region" description="Helical" evidence="9">
    <location>
        <begin position="626"/>
        <end position="645"/>
    </location>
</feature>
<comment type="subunit">
    <text evidence="9">Homodimer.</text>
</comment>
<dbReference type="GO" id="GO:0012505">
    <property type="term" value="C:endomembrane system"/>
    <property type="evidence" value="ECO:0007669"/>
    <property type="project" value="UniProtKB-SubCell"/>
</dbReference>
<feature type="transmembrane region" description="Helical" evidence="9">
    <location>
        <begin position="9"/>
        <end position="29"/>
    </location>
</feature>
<gene>
    <name evidence="9" type="primary">hppA</name>
    <name evidence="10" type="ORF">HLI28_05485</name>
</gene>
<dbReference type="RefSeq" id="WP_171246504.1">
    <property type="nucleotide sequence ID" value="NZ_JABFAJ010000010.1"/>
</dbReference>
<dbReference type="NCBIfam" id="NF001960">
    <property type="entry name" value="PRK00733.3-5"/>
    <property type="match status" value="1"/>
</dbReference>
<feature type="transmembrane region" description="Helical" evidence="9">
    <location>
        <begin position="141"/>
        <end position="161"/>
    </location>
</feature>